<keyword evidence="4" id="KW-1185">Reference proteome</keyword>
<accession>A0ABU3DD34</accession>
<proteinExistence type="predicted"/>
<dbReference type="Proteomes" id="UP001265259">
    <property type="component" value="Unassembled WGS sequence"/>
</dbReference>
<evidence type="ECO:0000313" key="4">
    <source>
        <dbReference type="Proteomes" id="UP001265259"/>
    </source>
</evidence>
<name>A0ABU3DD34_9RHOB</name>
<evidence type="ECO:0000313" key="3">
    <source>
        <dbReference type="EMBL" id="MDT0681570.1"/>
    </source>
</evidence>
<evidence type="ECO:0000256" key="2">
    <source>
        <dbReference type="SAM" id="SignalP"/>
    </source>
</evidence>
<sequence length="299" mass="30145">MTQARTTFIAATALALSMGVADEARAGWSDWSFPNVFGAGPAEASAPEDGGIALPSEPRAASLPDAPEPDLLSLRLSASTTDMAVADPGADLNDYGLDCDAALALAPGEENTVSLSISAPCYPNSAASIEHEGLSFSVRLDEAGELDLAVPALSQTASFALTLPDGARTTSRIALETSGPARIALQSGSGIDLRSGDDAQSVIRLGDASIPGGALLQVFTYPAEDAPAVTIDAEITLASCGRRLGALAVLKDSGADAGEPARVTLTMPGCDAVGDLLVMPVPAPVTDAAEREVAEAEAG</sequence>
<feature type="region of interest" description="Disordered" evidence="1">
    <location>
        <begin position="40"/>
        <end position="68"/>
    </location>
</feature>
<organism evidence="3 4">
    <name type="scientific">Tropicimonas omnivorans</name>
    <dbReference type="NCBI Taxonomy" id="3075590"/>
    <lineage>
        <taxon>Bacteria</taxon>
        <taxon>Pseudomonadati</taxon>
        <taxon>Pseudomonadota</taxon>
        <taxon>Alphaproteobacteria</taxon>
        <taxon>Rhodobacterales</taxon>
        <taxon>Roseobacteraceae</taxon>
        <taxon>Tropicimonas</taxon>
    </lineage>
</organism>
<dbReference type="EMBL" id="JAVRHL010000001">
    <property type="protein sequence ID" value="MDT0681570.1"/>
    <property type="molecule type" value="Genomic_DNA"/>
</dbReference>
<keyword evidence="2" id="KW-0732">Signal</keyword>
<evidence type="ECO:0000256" key="1">
    <source>
        <dbReference type="SAM" id="MobiDB-lite"/>
    </source>
</evidence>
<comment type="caution">
    <text evidence="3">The sequence shown here is derived from an EMBL/GenBank/DDBJ whole genome shotgun (WGS) entry which is preliminary data.</text>
</comment>
<feature type="signal peptide" evidence="2">
    <location>
        <begin position="1"/>
        <end position="26"/>
    </location>
</feature>
<protein>
    <submittedName>
        <fullName evidence="3">Uncharacterized protein</fullName>
    </submittedName>
</protein>
<dbReference type="RefSeq" id="WP_311689344.1">
    <property type="nucleotide sequence ID" value="NZ_JAVRHL010000001.1"/>
</dbReference>
<reference evidence="3 4" key="1">
    <citation type="submission" date="2023-09" db="EMBL/GenBank/DDBJ databases">
        <authorList>
            <person name="Rey-Velasco X."/>
        </authorList>
    </citation>
    <scope>NUCLEOTIDE SEQUENCE [LARGE SCALE GENOMIC DNA]</scope>
    <source>
        <strain evidence="3 4">F158</strain>
    </source>
</reference>
<gene>
    <name evidence="3" type="ORF">RM543_02645</name>
</gene>
<feature type="chain" id="PRO_5046393006" evidence="2">
    <location>
        <begin position="27"/>
        <end position="299"/>
    </location>
</feature>